<evidence type="ECO:0000256" key="1">
    <source>
        <dbReference type="ARBA" id="ARBA00004752"/>
    </source>
</evidence>
<keyword evidence="9" id="KW-0449">Lipoprotein</keyword>
<dbReference type="SUPFAM" id="SSF141523">
    <property type="entry name" value="L,D-transpeptidase catalytic domain-like"/>
    <property type="match status" value="1"/>
</dbReference>
<dbReference type="Pfam" id="PF03734">
    <property type="entry name" value="YkuD"/>
    <property type="match status" value="1"/>
</dbReference>
<comment type="caution">
    <text evidence="16">The sequence shown here is derived from an EMBL/GenBank/DDBJ whole genome shotgun (WGS) entry which is preliminary data.</text>
</comment>
<proteinExistence type="predicted"/>
<name>A0A541BAU7_9NOCA</name>
<comment type="pathway">
    <text evidence="1 13">Cell wall biogenesis; peptidoglycan biosynthesis.</text>
</comment>
<dbReference type="Pfam" id="PF17964">
    <property type="entry name" value="Big_10"/>
    <property type="match status" value="1"/>
</dbReference>
<evidence type="ECO:0000256" key="12">
    <source>
        <dbReference type="ARBA" id="ARBA00060592"/>
    </source>
</evidence>
<dbReference type="GO" id="GO:0008360">
    <property type="term" value="P:regulation of cell shape"/>
    <property type="evidence" value="ECO:0007669"/>
    <property type="project" value="UniProtKB-UniRule"/>
</dbReference>
<dbReference type="CDD" id="cd16913">
    <property type="entry name" value="YkuD_like"/>
    <property type="match status" value="1"/>
</dbReference>
<keyword evidence="17" id="KW-1185">Reference proteome</keyword>
<evidence type="ECO:0000256" key="2">
    <source>
        <dbReference type="ARBA" id="ARBA00022475"/>
    </source>
</evidence>
<evidence type="ECO:0000256" key="8">
    <source>
        <dbReference type="ARBA" id="ARBA00023139"/>
    </source>
</evidence>
<dbReference type="PANTHER" id="PTHR30582">
    <property type="entry name" value="L,D-TRANSPEPTIDASE"/>
    <property type="match status" value="1"/>
</dbReference>
<dbReference type="Proteomes" id="UP000316256">
    <property type="component" value="Unassembled WGS sequence"/>
</dbReference>
<feature type="chain" id="PRO_5021919064" evidence="14">
    <location>
        <begin position="26"/>
        <end position="299"/>
    </location>
</feature>
<dbReference type="PROSITE" id="PS52029">
    <property type="entry name" value="LD_TPASE"/>
    <property type="match status" value="1"/>
</dbReference>
<feature type="domain" description="L,D-TPase catalytic" evidence="15">
    <location>
        <begin position="156"/>
        <end position="281"/>
    </location>
</feature>
<keyword evidence="11 13" id="KW-0961">Cell wall biogenesis/degradation</keyword>
<dbReference type="Gene3D" id="2.60.40.3710">
    <property type="match status" value="1"/>
</dbReference>
<evidence type="ECO:0000313" key="17">
    <source>
        <dbReference type="Proteomes" id="UP000316256"/>
    </source>
</evidence>
<feature type="active site" description="Nucleophile" evidence="13">
    <location>
        <position position="257"/>
    </location>
</feature>
<keyword evidence="5 13" id="KW-0133">Cell shape</keyword>
<evidence type="ECO:0000256" key="9">
    <source>
        <dbReference type="ARBA" id="ARBA00023288"/>
    </source>
</evidence>
<dbReference type="GO" id="GO:0071972">
    <property type="term" value="F:peptidoglycan L,D-transpeptidase activity"/>
    <property type="evidence" value="ECO:0007669"/>
    <property type="project" value="TreeGrafter"/>
</dbReference>
<dbReference type="OrthoDB" id="5242354at2"/>
<organism evidence="16 17">
    <name type="scientific">Rhodococcus spelaei</name>
    <dbReference type="NCBI Taxonomy" id="2546320"/>
    <lineage>
        <taxon>Bacteria</taxon>
        <taxon>Bacillati</taxon>
        <taxon>Actinomycetota</taxon>
        <taxon>Actinomycetes</taxon>
        <taxon>Mycobacteriales</taxon>
        <taxon>Nocardiaceae</taxon>
        <taxon>Rhodococcus</taxon>
    </lineage>
</organism>
<keyword evidence="10" id="KW-0012">Acyltransferase</keyword>
<reference evidence="16 17" key="1">
    <citation type="submission" date="2019-06" db="EMBL/GenBank/DDBJ databases">
        <title>Rhodococcus spaelei sp. nov., isolated from a cave.</title>
        <authorList>
            <person name="Lee S.D."/>
        </authorList>
    </citation>
    <scope>NUCLEOTIDE SEQUENCE [LARGE SCALE GENOMIC DNA]</scope>
    <source>
        <strain evidence="16 17">C9-5</strain>
    </source>
</reference>
<gene>
    <name evidence="16" type="ORF">FK531_09885</name>
</gene>
<keyword evidence="3" id="KW-0808">Transferase</keyword>
<keyword evidence="6 13" id="KW-0573">Peptidoglycan synthesis</keyword>
<evidence type="ECO:0000256" key="14">
    <source>
        <dbReference type="SAM" id="SignalP"/>
    </source>
</evidence>
<feature type="signal peptide" evidence="14">
    <location>
        <begin position="1"/>
        <end position="25"/>
    </location>
</feature>
<protein>
    <submittedName>
        <fullName evidence="16">L,D-transpeptidase</fullName>
    </submittedName>
</protein>
<keyword evidence="7" id="KW-0472">Membrane</keyword>
<dbReference type="AlphaFoldDB" id="A0A541BAU7"/>
<evidence type="ECO:0000259" key="15">
    <source>
        <dbReference type="PROSITE" id="PS52029"/>
    </source>
</evidence>
<dbReference type="GO" id="GO:0005576">
    <property type="term" value="C:extracellular region"/>
    <property type="evidence" value="ECO:0007669"/>
    <property type="project" value="TreeGrafter"/>
</dbReference>
<evidence type="ECO:0000313" key="16">
    <source>
        <dbReference type="EMBL" id="TQF69460.1"/>
    </source>
</evidence>
<dbReference type="InterPro" id="IPR050979">
    <property type="entry name" value="LD-transpeptidase"/>
</dbReference>
<evidence type="ECO:0000256" key="10">
    <source>
        <dbReference type="ARBA" id="ARBA00023315"/>
    </source>
</evidence>
<dbReference type="PANTHER" id="PTHR30582:SF2">
    <property type="entry name" value="L,D-TRANSPEPTIDASE YCIB-RELATED"/>
    <property type="match status" value="1"/>
</dbReference>
<dbReference type="GO" id="GO:0018104">
    <property type="term" value="P:peptidoglycan-protein cross-linking"/>
    <property type="evidence" value="ECO:0007669"/>
    <property type="project" value="TreeGrafter"/>
</dbReference>
<evidence type="ECO:0000256" key="6">
    <source>
        <dbReference type="ARBA" id="ARBA00022984"/>
    </source>
</evidence>
<dbReference type="InterPro" id="IPR041280">
    <property type="entry name" value="Big_10"/>
</dbReference>
<evidence type="ECO:0000256" key="3">
    <source>
        <dbReference type="ARBA" id="ARBA00022679"/>
    </source>
</evidence>
<evidence type="ECO:0000256" key="7">
    <source>
        <dbReference type="ARBA" id="ARBA00023136"/>
    </source>
</evidence>
<dbReference type="GO" id="GO:0071555">
    <property type="term" value="P:cell wall organization"/>
    <property type="evidence" value="ECO:0007669"/>
    <property type="project" value="UniProtKB-UniRule"/>
</dbReference>
<dbReference type="RefSeq" id="WP_142099528.1">
    <property type="nucleotide sequence ID" value="NZ_VIGH01000004.1"/>
</dbReference>
<dbReference type="FunFam" id="2.40.440.10:FF:000005">
    <property type="entry name" value="L,D-transpeptidase 2"/>
    <property type="match status" value="1"/>
</dbReference>
<keyword evidence="8" id="KW-0564">Palmitate</keyword>
<accession>A0A541BAU7</accession>
<evidence type="ECO:0000256" key="11">
    <source>
        <dbReference type="ARBA" id="ARBA00023316"/>
    </source>
</evidence>
<evidence type="ECO:0000256" key="5">
    <source>
        <dbReference type="ARBA" id="ARBA00022960"/>
    </source>
</evidence>
<evidence type="ECO:0000256" key="13">
    <source>
        <dbReference type="PROSITE-ProRule" id="PRU01373"/>
    </source>
</evidence>
<dbReference type="EMBL" id="VIGH01000004">
    <property type="protein sequence ID" value="TQF69460.1"/>
    <property type="molecule type" value="Genomic_DNA"/>
</dbReference>
<dbReference type="Gene3D" id="2.40.440.10">
    <property type="entry name" value="L,D-transpeptidase catalytic domain-like"/>
    <property type="match status" value="1"/>
</dbReference>
<evidence type="ECO:0000256" key="4">
    <source>
        <dbReference type="ARBA" id="ARBA00022729"/>
    </source>
</evidence>
<dbReference type="GO" id="GO:0016746">
    <property type="term" value="F:acyltransferase activity"/>
    <property type="evidence" value="ECO:0007669"/>
    <property type="project" value="UniProtKB-KW"/>
</dbReference>
<sequence length="299" mass="31723">MSARIALALVGTAAAATALVAPAQAAPLFPGGPELPTLPQLQLPTIPGLPAPAPLAPAEPVVGPANFSAPSLNPADGEVVGVAQPIIIRFKENIEDRATAERAVKITTTPKVEGGHFYWTSNSQVRWRPEGFWPANTDVVVEAGGSRSAFHIGDAVVTTADDVTKQITVTRNGEVVKTMPTSMGKTGHETPNGTYIVGEKFRDMYMDSSTYGVPVDSPEGYRTYVEYATRISYSGIFVHAAPWSENQQGYSNASHGCLNVSTEDGKWFFENARKGDPVVVINTSGGTLDGHDGLGDWNL</sequence>
<dbReference type="InterPro" id="IPR005490">
    <property type="entry name" value="LD_TPept_cat_dom"/>
</dbReference>
<keyword evidence="2" id="KW-1003">Cell membrane</keyword>
<dbReference type="InterPro" id="IPR038063">
    <property type="entry name" value="Transpep_catalytic_dom"/>
</dbReference>
<dbReference type="UniPathway" id="UPA00219"/>
<comment type="pathway">
    <text evidence="12">Glycan biosynthesis.</text>
</comment>
<feature type="active site" description="Proton donor/acceptor" evidence="13">
    <location>
        <position position="239"/>
    </location>
</feature>
<keyword evidence="4 14" id="KW-0732">Signal</keyword>